<dbReference type="AlphaFoldDB" id="A0A3P8KAC5"/>
<evidence type="ECO:0000313" key="8">
    <source>
        <dbReference type="EMBL" id="VDR42319.1"/>
    </source>
</evidence>
<dbReference type="GO" id="GO:0016020">
    <property type="term" value="C:membrane"/>
    <property type="evidence" value="ECO:0007669"/>
    <property type="project" value="UniProtKB-SubCell"/>
</dbReference>
<evidence type="ECO:0000256" key="5">
    <source>
        <dbReference type="ARBA" id="ARBA00023136"/>
    </source>
</evidence>
<reference evidence="7" key="2">
    <citation type="submission" date="2022-07" db="EMBL/GenBank/DDBJ databases">
        <title>Complete genome of Mycoplasma caviae type strain G122.</title>
        <authorList>
            <person name="Spergser J."/>
        </authorList>
    </citation>
    <scope>NUCLEOTIDE SEQUENCE</scope>
    <source>
        <strain evidence="7">G122</strain>
    </source>
</reference>
<dbReference type="RefSeq" id="WP_126118513.1">
    <property type="nucleotide sequence ID" value="NZ_CP101806.1"/>
</dbReference>
<dbReference type="Gene3D" id="1.20.1440.20">
    <property type="entry name" value="LemA-like domain"/>
    <property type="match status" value="1"/>
</dbReference>
<reference evidence="8 9" key="1">
    <citation type="submission" date="2018-12" db="EMBL/GenBank/DDBJ databases">
        <authorList>
            <consortium name="Pathogen Informatics"/>
        </authorList>
    </citation>
    <scope>NUCLEOTIDE SEQUENCE [LARGE SCALE GENOMIC DNA]</scope>
    <source>
        <strain evidence="8 9">NCTC10126</strain>
    </source>
</reference>
<evidence type="ECO:0000256" key="3">
    <source>
        <dbReference type="ARBA" id="ARBA00022692"/>
    </source>
</evidence>
<dbReference type="InterPro" id="IPR023353">
    <property type="entry name" value="LemA-like_dom_sf"/>
</dbReference>
<dbReference type="Proteomes" id="UP000280036">
    <property type="component" value="Unassembled WGS sequence"/>
</dbReference>
<comment type="similarity">
    <text evidence="2">Belongs to the LemA family.</text>
</comment>
<gene>
    <name evidence="8" type="ORF">NCTC10126_00839</name>
    <name evidence="7" type="ORF">NPA07_03320</name>
</gene>
<dbReference type="InterPro" id="IPR007156">
    <property type="entry name" value="MamQ_LemA"/>
</dbReference>
<dbReference type="PANTHER" id="PTHR34478:SF2">
    <property type="entry name" value="MEMBRANE PROTEIN"/>
    <property type="match status" value="1"/>
</dbReference>
<dbReference type="EMBL" id="UZVY01000001">
    <property type="protein sequence ID" value="VDR42319.1"/>
    <property type="molecule type" value="Genomic_DNA"/>
</dbReference>
<dbReference type="EMBL" id="CP101806">
    <property type="protein sequence ID" value="UUD34827.1"/>
    <property type="molecule type" value="Genomic_DNA"/>
</dbReference>
<evidence type="ECO:0000313" key="9">
    <source>
        <dbReference type="Proteomes" id="UP000280036"/>
    </source>
</evidence>
<organism evidence="8 9">
    <name type="scientific">Mycoplasmopsis caviae</name>
    <dbReference type="NCBI Taxonomy" id="55603"/>
    <lineage>
        <taxon>Bacteria</taxon>
        <taxon>Bacillati</taxon>
        <taxon>Mycoplasmatota</taxon>
        <taxon>Mycoplasmoidales</taxon>
        <taxon>Metamycoplasmataceae</taxon>
        <taxon>Mycoplasmopsis</taxon>
    </lineage>
</organism>
<evidence type="ECO:0000313" key="10">
    <source>
        <dbReference type="Proteomes" id="UP001058569"/>
    </source>
</evidence>
<name>A0A3P8KAC5_9BACT</name>
<dbReference type="PANTHER" id="PTHR34478">
    <property type="entry name" value="PROTEIN LEMA"/>
    <property type="match status" value="1"/>
</dbReference>
<evidence type="ECO:0000256" key="1">
    <source>
        <dbReference type="ARBA" id="ARBA00004167"/>
    </source>
</evidence>
<evidence type="ECO:0000256" key="6">
    <source>
        <dbReference type="SAM" id="Phobius"/>
    </source>
</evidence>
<protein>
    <submittedName>
        <fullName evidence="7 8">LemA family</fullName>
    </submittedName>
</protein>
<evidence type="ECO:0000313" key="7">
    <source>
        <dbReference type="EMBL" id="UUD34827.1"/>
    </source>
</evidence>
<comment type="subcellular location">
    <subcellularLocation>
        <location evidence="1">Membrane</location>
        <topology evidence="1">Single-pass membrane protein</topology>
    </subcellularLocation>
</comment>
<dbReference type="Proteomes" id="UP001058569">
    <property type="component" value="Chromosome"/>
</dbReference>
<dbReference type="Pfam" id="PF04011">
    <property type="entry name" value="LemA"/>
    <property type="match status" value="1"/>
</dbReference>
<keyword evidence="10" id="KW-1185">Reference proteome</keyword>
<evidence type="ECO:0000256" key="2">
    <source>
        <dbReference type="ARBA" id="ARBA00008854"/>
    </source>
</evidence>
<proteinExistence type="inferred from homology"/>
<keyword evidence="4 6" id="KW-1133">Transmembrane helix</keyword>
<evidence type="ECO:0000256" key="4">
    <source>
        <dbReference type="ARBA" id="ARBA00022989"/>
    </source>
</evidence>
<dbReference type="SUPFAM" id="SSF140478">
    <property type="entry name" value="LemA-like"/>
    <property type="match status" value="1"/>
</dbReference>
<keyword evidence="5 6" id="KW-0472">Membrane</keyword>
<keyword evidence="3 6" id="KW-0812">Transmembrane</keyword>
<sequence length="232" mass="26782">MANLYSKDNTIQIENNVHNPQTITREIKVKVNTFGKIIWYLSFIFIIPFFLHIKWVNYFKTKQMQISNNASLIDIQLTKRAKTIIKLVDALSSHMKFEKDVMSQIAQYRSNIEKIKSLSKDTSHNTSSDAMETRIEIEEQSAPLLTRFMAQFEAYPELKSVELIKDLNNQIVECENNIASARRLYNANASKFNEEILSYPMSVVASSMKLNTILLFSANSNDREDVNLKSKI</sequence>
<feature type="transmembrane region" description="Helical" evidence="6">
    <location>
        <begin position="37"/>
        <end position="56"/>
    </location>
</feature>
<dbReference type="OrthoDB" id="384498at2"/>
<accession>A0A3P8KAC5</accession>